<evidence type="ECO:0000256" key="3">
    <source>
        <dbReference type="ARBA" id="ARBA00022475"/>
    </source>
</evidence>
<keyword evidence="7 22" id="KW-0812">Transmembrane</keyword>
<evidence type="ECO:0000256" key="19">
    <source>
        <dbReference type="ARBA" id="ARBA00044770"/>
    </source>
</evidence>
<comment type="subcellular location">
    <subcellularLocation>
        <location evidence="1">Cell membrane</location>
        <topology evidence="1">Multi-pass membrane protein</topology>
    </subcellularLocation>
</comment>
<evidence type="ECO:0000256" key="21">
    <source>
        <dbReference type="ARBA" id="ARBA00049966"/>
    </source>
</evidence>
<dbReference type="PANTHER" id="PTHR30474:SF2">
    <property type="entry name" value="PEPTIDOGLYCAN GLYCOSYLTRANSFERASE FTSW-RELATED"/>
    <property type="match status" value="1"/>
</dbReference>
<evidence type="ECO:0000256" key="4">
    <source>
        <dbReference type="ARBA" id="ARBA00022618"/>
    </source>
</evidence>
<evidence type="ECO:0000256" key="5">
    <source>
        <dbReference type="ARBA" id="ARBA00022676"/>
    </source>
</evidence>
<evidence type="ECO:0000256" key="22">
    <source>
        <dbReference type="SAM" id="Phobius"/>
    </source>
</evidence>
<sequence>MKYSFVKDNDWLLILTVFALASFGVLMVFSSSYVEGIYMGEGGTGDPYFFLKRQAVWFLLATGFFLFFMHFNYQIFKKLSPFILVLSFISLGLVLIGFGSTGGGAQRWLQLGPIRLQPSEFVKLGMVIYLAQVYSQKQVYIHKFIRGVLPPLIVVGLVFILIMLQPDFGTATAILMVTFFIIFLSGARWPHLLGLGLVGSSLFITLAVAAPYRFRRLTSFSDPFSDPLNDGLQLIQGYIAFAHGGLTGTGLGGSVQKLLYLPEAHTDFILAIISEELGILGVLFVIGCYGVILFRGVVIGIRCKTPFGSLLAFGIVFQLAIQVVFNIGAVSGLLPITGITLPLVSNGGSSLLVTMISIAILASISRSNIRQSRLKLDQEDQIKTA</sequence>
<keyword evidence="3" id="KW-1003">Cell membrane</keyword>
<keyword evidence="13" id="KW-0961">Cell wall biogenesis/degradation</keyword>
<dbReference type="Proteomes" id="UP001203665">
    <property type="component" value="Unassembled WGS sequence"/>
</dbReference>
<keyword evidence="12" id="KW-0131">Cell cycle</keyword>
<feature type="transmembrane region" description="Helical" evidence="22">
    <location>
        <begin position="55"/>
        <end position="73"/>
    </location>
</feature>
<dbReference type="InterPro" id="IPR013437">
    <property type="entry name" value="FtsW"/>
</dbReference>
<reference evidence="23" key="1">
    <citation type="submission" date="2022-06" db="EMBL/GenBank/DDBJ databases">
        <title>Alkalicoccobacillus porphyridii sp. nov., isolated from a marine red alga, Porphyridium purpureum and reclassification of Shouchella plakortidis and Shouchella gibsonii as Alkalicoccobacillus plakortidis comb. nov. and Alkalicoccobacillus gibsonii comb. nov.</title>
        <authorList>
            <person name="Kim K.H."/>
            <person name="Lee J.K."/>
            <person name="Han D.M."/>
            <person name="Baek J.H."/>
            <person name="Jeon C.O."/>
        </authorList>
    </citation>
    <scope>NUCLEOTIDE SEQUENCE</scope>
    <source>
        <strain evidence="23">DSM 19153</strain>
    </source>
</reference>
<evidence type="ECO:0000256" key="15">
    <source>
        <dbReference type="ARBA" id="ARBA00033270"/>
    </source>
</evidence>
<dbReference type="PANTHER" id="PTHR30474">
    <property type="entry name" value="CELL CYCLE PROTEIN"/>
    <property type="match status" value="1"/>
</dbReference>
<evidence type="ECO:0000256" key="18">
    <source>
        <dbReference type="ARBA" id="ARBA00041418"/>
    </source>
</evidence>
<evidence type="ECO:0000256" key="14">
    <source>
        <dbReference type="ARBA" id="ARBA00032370"/>
    </source>
</evidence>
<proteinExistence type="inferred from homology"/>
<evidence type="ECO:0000256" key="16">
    <source>
        <dbReference type="ARBA" id="ARBA00038053"/>
    </source>
</evidence>
<evidence type="ECO:0000256" key="10">
    <source>
        <dbReference type="ARBA" id="ARBA00022989"/>
    </source>
</evidence>
<accession>A0ABT0XHF2</accession>
<organism evidence="23 24">
    <name type="scientific">Alkalicoccobacillus plakortidis</name>
    <dbReference type="NCBI Taxonomy" id="444060"/>
    <lineage>
        <taxon>Bacteria</taxon>
        <taxon>Bacillati</taxon>
        <taxon>Bacillota</taxon>
        <taxon>Bacilli</taxon>
        <taxon>Bacillales</taxon>
        <taxon>Bacillaceae</taxon>
        <taxon>Alkalicoccobacillus</taxon>
    </lineage>
</organism>
<dbReference type="InterPro" id="IPR001182">
    <property type="entry name" value="FtsW/RodA"/>
</dbReference>
<evidence type="ECO:0000313" key="24">
    <source>
        <dbReference type="Proteomes" id="UP001203665"/>
    </source>
</evidence>
<keyword evidence="10 22" id="KW-1133">Transmembrane helix</keyword>
<comment type="function">
    <text evidence="21">Peptidoglycan polymerase that is essential for cell division.</text>
</comment>
<feature type="transmembrane region" description="Helical" evidence="22">
    <location>
        <begin position="168"/>
        <end position="185"/>
    </location>
</feature>
<comment type="similarity">
    <text evidence="16">Belongs to the SEDS family. FtsW subfamily.</text>
</comment>
<feature type="transmembrane region" description="Helical" evidence="22">
    <location>
        <begin position="348"/>
        <end position="365"/>
    </location>
</feature>
<feature type="transmembrane region" description="Helical" evidence="22">
    <location>
        <begin position="192"/>
        <end position="214"/>
    </location>
</feature>
<comment type="caution">
    <text evidence="23">The sequence shown here is derived from an EMBL/GenBank/DDBJ whole genome shotgun (WGS) entry which is preliminary data.</text>
</comment>
<keyword evidence="24" id="KW-1185">Reference proteome</keyword>
<gene>
    <name evidence="23" type="primary">ftsW</name>
    <name evidence="23" type="ORF">NDM98_07500</name>
</gene>
<comment type="catalytic activity">
    <reaction evidence="20">
        <text>[GlcNAc-(1-&gt;4)-Mur2Ac(oyl-L-Ala-gamma-D-Glu-L-Lys-D-Ala-D-Ala)](n)-di-trans,octa-cis-undecaprenyl diphosphate + beta-D-GlcNAc-(1-&gt;4)-Mur2Ac(oyl-L-Ala-gamma-D-Glu-L-Lys-D-Ala-D-Ala)-di-trans,octa-cis-undecaprenyl diphosphate = [GlcNAc-(1-&gt;4)-Mur2Ac(oyl-L-Ala-gamma-D-Glu-L-Lys-D-Ala-D-Ala)](n+1)-di-trans,octa-cis-undecaprenyl diphosphate + di-trans,octa-cis-undecaprenyl diphosphate + H(+)</text>
        <dbReference type="Rhea" id="RHEA:23708"/>
        <dbReference type="Rhea" id="RHEA-COMP:9602"/>
        <dbReference type="Rhea" id="RHEA-COMP:9603"/>
        <dbReference type="ChEBI" id="CHEBI:15378"/>
        <dbReference type="ChEBI" id="CHEBI:58405"/>
        <dbReference type="ChEBI" id="CHEBI:60033"/>
        <dbReference type="ChEBI" id="CHEBI:78435"/>
        <dbReference type="EC" id="2.4.99.28"/>
    </reaction>
</comment>
<dbReference type="EC" id="2.4.99.28" evidence="19"/>
<comment type="pathway">
    <text evidence="2">Cell wall biogenesis; peptidoglycan biosynthesis.</text>
</comment>
<evidence type="ECO:0000256" key="8">
    <source>
        <dbReference type="ARBA" id="ARBA00022960"/>
    </source>
</evidence>
<evidence type="ECO:0000256" key="20">
    <source>
        <dbReference type="ARBA" id="ARBA00049902"/>
    </source>
</evidence>
<protein>
    <recommendedName>
        <fullName evidence="17">Probable peptidoglycan glycosyltransferase FtsW</fullName>
        <ecNumber evidence="19">2.4.99.28</ecNumber>
    </recommendedName>
    <alternativeName>
        <fullName evidence="18">Cell division protein FtsW</fullName>
    </alternativeName>
    <alternativeName>
        <fullName evidence="15">Cell wall polymerase</fullName>
    </alternativeName>
    <alternativeName>
        <fullName evidence="14">Peptidoglycan polymerase</fullName>
    </alternativeName>
</protein>
<dbReference type="NCBIfam" id="TIGR02614">
    <property type="entry name" value="ftsW"/>
    <property type="match status" value="1"/>
</dbReference>
<feature type="transmembrane region" description="Helical" evidence="22">
    <location>
        <begin position="12"/>
        <end position="34"/>
    </location>
</feature>
<keyword evidence="11 22" id="KW-0472">Membrane</keyword>
<evidence type="ECO:0000256" key="7">
    <source>
        <dbReference type="ARBA" id="ARBA00022692"/>
    </source>
</evidence>
<keyword evidence="9" id="KW-0573">Peptidoglycan synthesis</keyword>
<feature type="transmembrane region" description="Helical" evidence="22">
    <location>
        <begin position="79"/>
        <end position="98"/>
    </location>
</feature>
<evidence type="ECO:0000256" key="11">
    <source>
        <dbReference type="ARBA" id="ARBA00023136"/>
    </source>
</evidence>
<evidence type="ECO:0000256" key="12">
    <source>
        <dbReference type="ARBA" id="ARBA00023306"/>
    </source>
</evidence>
<dbReference type="EMBL" id="JAMQJY010000001">
    <property type="protein sequence ID" value="MCM2675350.1"/>
    <property type="molecule type" value="Genomic_DNA"/>
</dbReference>
<feature type="transmembrane region" description="Helical" evidence="22">
    <location>
        <begin position="277"/>
        <end position="298"/>
    </location>
</feature>
<evidence type="ECO:0000256" key="6">
    <source>
        <dbReference type="ARBA" id="ARBA00022679"/>
    </source>
</evidence>
<evidence type="ECO:0000313" key="23">
    <source>
        <dbReference type="EMBL" id="MCM2675350.1"/>
    </source>
</evidence>
<feature type="transmembrane region" description="Helical" evidence="22">
    <location>
        <begin position="310"/>
        <end position="336"/>
    </location>
</feature>
<evidence type="ECO:0000256" key="17">
    <source>
        <dbReference type="ARBA" id="ARBA00041185"/>
    </source>
</evidence>
<evidence type="ECO:0000256" key="2">
    <source>
        <dbReference type="ARBA" id="ARBA00004752"/>
    </source>
</evidence>
<evidence type="ECO:0000256" key="9">
    <source>
        <dbReference type="ARBA" id="ARBA00022984"/>
    </source>
</evidence>
<keyword evidence="8" id="KW-0133">Cell shape</keyword>
<keyword evidence="4" id="KW-0132">Cell division</keyword>
<evidence type="ECO:0000256" key="1">
    <source>
        <dbReference type="ARBA" id="ARBA00004651"/>
    </source>
</evidence>
<dbReference type="Pfam" id="PF01098">
    <property type="entry name" value="FTSW_RODA_SPOVE"/>
    <property type="match status" value="1"/>
</dbReference>
<dbReference type="RefSeq" id="WP_251605909.1">
    <property type="nucleotide sequence ID" value="NZ_JAMQJY010000001.1"/>
</dbReference>
<keyword evidence="5" id="KW-0328">Glycosyltransferase</keyword>
<evidence type="ECO:0000256" key="13">
    <source>
        <dbReference type="ARBA" id="ARBA00023316"/>
    </source>
</evidence>
<keyword evidence="6" id="KW-0808">Transferase</keyword>
<feature type="transmembrane region" description="Helical" evidence="22">
    <location>
        <begin position="144"/>
        <end position="162"/>
    </location>
</feature>
<name>A0ABT0XHF2_9BACI</name>